<evidence type="ECO:0000259" key="2">
    <source>
        <dbReference type="Pfam" id="PF07859"/>
    </source>
</evidence>
<dbReference type="Pfam" id="PF07859">
    <property type="entry name" value="Abhydrolase_3"/>
    <property type="match status" value="1"/>
</dbReference>
<reference evidence="3" key="1">
    <citation type="journal article" date="2019" name="Science">
        <title>Mutation of a bHLH transcription factor allowed almond domestication.</title>
        <authorList>
            <person name="Sanchez-Perez R."/>
            <person name="Pavan S."/>
            <person name="Mazzeo R."/>
            <person name="Moldovan C."/>
            <person name="Aiese Cigliano R."/>
            <person name="Del Cueto J."/>
            <person name="Ricciardi F."/>
            <person name="Lotti C."/>
            <person name="Ricciardi L."/>
            <person name="Dicenta F."/>
            <person name="Lopez-Marques R.L."/>
            <person name="Lindberg Moller B."/>
        </authorList>
    </citation>
    <scope>NUCLEOTIDE SEQUENCE</scope>
</reference>
<dbReference type="InterPro" id="IPR013094">
    <property type="entry name" value="AB_hydrolase_3"/>
</dbReference>
<evidence type="ECO:0000256" key="1">
    <source>
        <dbReference type="ARBA" id="ARBA00010515"/>
    </source>
</evidence>
<proteinExistence type="inferred from homology"/>
<organism evidence="3">
    <name type="scientific">Prunus dulcis</name>
    <name type="common">Almond</name>
    <name type="synonym">Amygdalus dulcis</name>
    <dbReference type="NCBI Taxonomy" id="3755"/>
    <lineage>
        <taxon>Eukaryota</taxon>
        <taxon>Viridiplantae</taxon>
        <taxon>Streptophyta</taxon>
        <taxon>Embryophyta</taxon>
        <taxon>Tracheophyta</taxon>
        <taxon>Spermatophyta</taxon>
        <taxon>Magnoliopsida</taxon>
        <taxon>eudicotyledons</taxon>
        <taxon>Gunneridae</taxon>
        <taxon>Pentapetalae</taxon>
        <taxon>rosids</taxon>
        <taxon>fabids</taxon>
        <taxon>Rosales</taxon>
        <taxon>Rosaceae</taxon>
        <taxon>Amygdaloideae</taxon>
        <taxon>Amygdaleae</taxon>
        <taxon>Prunus</taxon>
    </lineage>
</organism>
<sequence length="96" mass="10901">MFAFLPDGSNRDHEAANVTGPNAVDISGLDYPSTLVFVGGFDPLLDWQKRYYQWLKKSGKEAKIIEYPNSIHAFYGIARIQPAPFPSQRFRCFCVN</sequence>
<evidence type="ECO:0000313" key="3">
    <source>
        <dbReference type="EMBL" id="BBH09365.1"/>
    </source>
</evidence>
<feature type="domain" description="Alpha/beta hydrolase fold-3" evidence="2">
    <location>
        <begin position="4"/>
        <end position="75"/>
    </location>
</feature>
<name>A0A4Y1RZE8_PRUDU</name>
<comment type="similarity">
    <text evidence="1">Belongs to the 'GDXG' lipolytic enzyme family.</text>
</comment>
<protein>
    <submittedName>
        <fullName evidence="3">Carboxyesterase 18</fullName>
    </submittedName>
</protein>
<dbReference type="SUPFAM" id="SSF53474">
    <property type="entry name" value="alpha/beta-Hydrolases"/>
    <property type="match status" value="1"/>
</dbReference>
<dbReference type="Gene3D" id="3.40.50.1820">
    <property type="entry name" value="alpha/beta hydrolase"/>
    <property type="match status" value="1"/>
</dbReference>
<dbReference type="EMBL" id="AP019304">
    <property type="protein sequence ID" value="BBH09365.1"/>
    <property type="molecule type" value="Genomic_DNA"/>
</dbReference>
<dbReference type="GO" id="GO:0016787">
    <property type="term" value="F:hydrolase activity"/>
    <property type="evidence" value="ECO:0007669"/>
    <property type="project" value="InterPro"/>
</dbReference>
<dbReference type="InterPro" id="IPR029058">
    <property type="entry name" value="AB_hydrolase_fold"/>
</dbReference>
<gene>
    <name evidence="3" type="ORF">Prudu_021839</name>
</gene>
<dbReference type="AlphaFoldDB" id="A0A4Y1RZE8"/>
<accession>A0A4Y1RZE8</accession>